<gene>
    <name evidence="10" type="ORF">Godav_028363</name>
</gene>
<proteinExistence type="predicted"/>
<evidence type="ECO:0000259" key="9">
    <source>
        <dbReference type="PROSITE" id="PS51294"/>
    </source>
</evidence>
<keyword evidence="3" id="KW-0805">Transcription regulation</keyword>
<feature type="domain" description="Myb-like" evidence="8">
    <location>
        <begin position="42"/>
        <end position="93"/>
    </location>
</feature>
<evidence type="ECO:0000313" key="11">
    <source>
        <dbReference type="Proteomes" id="UP000593561"/>
    </source>
</evidence>
<sequence length="93" mass="10339">MGGNNQFTAQKEGGVSLGSNEMNNDTVGGRREGKIPLKNERRDSVEKGVVNRAEDAVLAEYMRSHGEGNWHVVQKNKGLARCRNSCRLSWTNH</sequence>
<dbReference type="PROSITE" id="PS50090">
    <property type="entry name" value="MYB_LIKE"/>
    <property type="match status" value="1"/>
</dbReference>
<dbReference type="SUPFAM" id="SSF46689">
    <property type="entry name" value="Homeodomain-like"/>
    <property type="match status" value="1"/>
</dbReference>
<keyword evidence="4" id="KW-0238">DNA-binding</keyword>
<feature type="region of interest" description="Disordered" evidence="7">
    <location>
        <begin position="1"/>
        <end position="42"/>
    </location>
</feature>
<comment type="caution">
    <text evidence="10">The sequence shown here is derived from an EMBL/GenBank/DDBJ whole genome shotgun (WGS) entry which is preliminary data.</text>
</comment>
<dbReference type="Pfam" id="PF00249">
    <property type="entry name" value="Myb_DNA-binding"/>
    <property type="match status" value="1"/>
</dbReference>
<accession>A0A7J8S0P0</accession>
<keyword evidence="2" id="KW-0677">Repeat</keyword>
<comment type="subcellular location">
    <subcellularLocation>
        <location evidence="1">Nucleus</location>
    </subcellularLocation>
</comment>
<dbReference type="PANTHER" id="PTHR47995:SF18">
    <property type="entry name" value="TRANSCRIPTION FACTOR MYB65"/>
    <property type="match status" value="1"/>
</dbReference>
<dbReference type="AlphaFoldDB" id="A0A7J8S0P0"/>
<dbReference type="EMBL" id="JABFAC010000007">
    <property type="protein sequence ID" value="MBA0619132.1"/>
    <property type="molecule type" value="Genomic_DNA"/>
</dbReference>
<keyword evidence="6" id="KW-0539">Nucleus</keyword>
<reference evidence="10 11" key="1">
    <citation type="journal article" date="2019" name="Genome Biol. Evol.">
        <title>Insights into the evolution of the New World diploid cottons (Gossypium, subgenus Houzingenia) based on genome sequencing.</title>
        <authorList>
            <person name="Grover C.E."/>
            <person name="Arick M.A. 2nd"/>
            <person name="Thrash A."/>
            <person name="Conover J.L."/>
            <person name="Sanders W.S."/>
            <person name="Peterson D.G."/>
            <person name="Frelichowski J.E."/>
            <person name="Scheffler J.A."/>
            <person name="Scheffler B.E."/>
            <person name="Wendel J.F."/>
        </authorList>
    </citation>
    <scope>NUCLEOTIDE SEQUENCE [LARGE SCALE GENOMIC DNA]</scope>
    <source>
        <strain evidence="10">27</strain>
        <tissue evidence="10">Leaf</tissue>
    </source>
</reference>
<dbReference type="InterPro" id="IPR001005">
    <property type="entry name" value="SANT/Myb"/>
</dbReference>
<evidence type="ECO:0000256" key="2">
    <source>
        <dbReference type="ARBA" id="ARBA00022737"/>
    </source>
</evidence>
<evidence type="ECO:0000256" key="5">
    <source>
        <dbReference type="ARBA" id="ARBA00023163"/>
    </source>
</evidence>
<dbReference type="GO" id="GO:0003677">
    <property type="term" value="F:DNA binding"/>
    <property type="evidence" value="ECO:0007669"/>
    <property type="project" value="UniProtKB-KW"/>
</dbReference>
<dbReference type="PROSITE" id="PS51294">
    <property type="entry name" value="HTH_MYB"/>
    <property type="match status" value="1"/>
</dbReference>
<name>A0A7J8S0P0_GOSDV</name>
<organism evidence="10 11">
    <name type="scientific">Gossypium davidsonii</name>
    <name type="common">Davidson's cotton</name>
    <name type="synonym">Gossypium klotzschianum subsp. davidsonii</name>
    <dbReference type="NCBI Taxonomy" id="34287"/>
    <lineage>
        <taxon>Eukaryota</taxon>
        <taxon>Viridiplantae</taxon>
        <taxon>Streptophyta</taxon>
        <taxon>Embryophyta</taxon>
        <taxon>Tracheophyta</taxon>
        <taxon>Spermatophyta</taxon>
        <taxon>Magnoliopsida</taxon>
        <taxon>eudicotyledons</taxon>
        <taxon>Gunneridae</taxon>
        <taxon>Pentapetalae</taxon>
        <taxon>rosids</taxon>
        <taxon>malvids</taxon>
        <taxon>Malvales</taxon>
        <taxon>Malvaceae</taxon>
        <taxon>Malvoideae</taxon>
        <taxon>Gossypium</taxon>
    </lineage>
</organism>
<keyword evidence="5" id="KW-0804">Transcription</keyword>
<feature type="domain" description="HTH myb-type" evidence="9">
    <location>
        <begin position="42"/>
        <end position="93"/>
    </location>
</feature>
<evidence type="ECO:0008006" key="12">
    <source>
        <dbReference type="Google" id="ProtNLM"/>
    </source>
</evidence>
<protein>
    <recommendedName>
        <fullName evidence="12">Myb-like domain-containing protein</fullName>
    </recommendedName>
</protein>
<evidence type="ECO:0000256" key="3">
    <source>
        <dbReference type="ARBA" id="ARBA00023015"/>
    </source>
</evidence>
<feature type="compositionally biased region" description="Basic and acidic residues" evidence="7">
    <location>
        <begin position="28"/>
        <end position="42"/>
    </location>
</feature>
<dbReference type="CDD" id="cd00167">
    <property type="entry name" value="SANT"/>
    <property type="match status" value="1"/>
</dbReference>
<dbReference type="Gene3D" id="1.10.10.60">
    <property type="entry name" value="Homeodomain-like"/>
    <property type="match status" value="1"/>
</dbReference>
<evidence type="ECO:0000256" key="1">
    <source>
        <dbReference type="ARBA" id="ARBA00004123"/>
    </source>
</evidence>
<dbReference type="InterPro" id="IPR017930">
    <property type="entry name" value="Myb_dom"/>
</dbReference>
<evidence type="ECO:0000256" key="7">
    <source>
        <dbReference type="SAM" id="MobiDB-lite"/>
    </source>
</evidence>
<evidence type="ECO:0000256" key="6">
    <source>
        <dbReference type="ARBA" id="ARBA00023242"/>
    </source>
</evidence>
<dbReference type="PANTHER" id="PTHR47995">
    <property type="entry name" value="TRANSCRIPTION FACTOR MYB33-RELATED"/>
    <property type="match status" value="1"/>
</dbReference>
<dbReference type="InterPro" id="IPR009057">
    <property type="entry name" value="Homeodomain-like_sf"/>
</dbReference>
<feature type="compositionally biased region" description="Polar residues" evidence="7">
    <location>
        <begin position="17"/>
        <end position="26"/>
    </location>
</feature>
<evidence type="ECO:0000313" key="10">
    <source>
        <dbReference type="EMBL" id="MBA0619132.1"/>
    </source>
</evidence>
<evidence type="ECO:0000259" key="8">
    <source>
        <dbReference type="PROSITE" id="PS50090"/>
    </source>
</evidence>
<keyword evidence="11" id="KW-1185">Reference proteome</keyword>
<dbReference type="GO" id="GO:0005634">
    <property type="term" value="C:nucleus"/>
    <property type="evidence" value="ECO:0007669"/>
    <property type="project" value="UniProtKB-SubCell"/>
</dbReference>
<evidence type="ECO:0000256" key="4">
    <source>
        <dbReference type="ARBA" id="ARBA00023125"/>
    </source>
</evidence>
<dbReference type="Proteomes" id="UP000593561">
    <property type="component" value="Unassembled WGS sequence"/>
</dbReference>